<evidence type="ECO:0000256" key="2">
    <source>
        <dbReference type="ARBA" id="ARBA00022478"/>
    </source>
</evidence>
<feature type="binding site" evidence="8">
    <location>
        <position position="34"/>
    </location>
    <ligand>
        <name>Zn(2+)</name>
        <dbReference type="ChEBI" id="CHEBI:29105"/>
        <label>1</label>
    </ligand>
</feature>
<evidence type="ECO:0000256" key="3">
    <source>
        <dbReference type="ARBA" id="ARBA00022723"/>
    </source>
</evidence>
<dbReference type="PIRSF" id="PIRSF005586">
    <property type="entry name" value="RNApol_RpoM"/>
    <property type="match status" value="1"/>
</dbReference>
<evidence type="ECO:0000259" key="10">
    <source>
        <dbReference type="PROSITE" id="PS51133"/>
    </source>
</evidence>
<dbReference type="EMBL" id="VRMN01000008">
    <property type="protein sequence ID" value="KAA8492808.1"/>
    <property type="molecule type" value="Genomic_DNA"/>
</dbReference>
<sequence length="128" mass="14597">MEDPSRAFEDLLRQYFCAQCGSLQYCGDKHRARCVGCGLKQGRTRQEHKPIFQVQPLTEPARELSRFHAPETENAEDEAGGDAVIEEQCPKCGHNKLSYRTAQLRSVDEGQTIFYTCLKCKHRFTVNS</sequence>
<dbReference type="PANTHER" id="PTHR11239:SF14">
    <property type="entry name" value="DNA-DIRECTED RNA POLYMERASE I SUBUNIT RPA12"/>
    <property type="match status" value="1"/>
</dbReference>
<evidence type="ECO:0000256" key="6">
    <source>
        <dbReference type="ARBA" id="ARBA00023242"/>
    </source>
</evidence>
<evidence type="ECO:0000256" key="1">
    <source>
        <dbReference type="ARBA" id="ARBA00004604"/>
    </source>
</evidence>
<dbReference type="GO" id="GO:0005736">
    <property type="term" value="C:RNA polymerase I complex"/>
    <property type="evidence" value="ECO:0007669"/>
    <property type="project" value="TreeGrafter"/>
</dbReference>
<feature type="zinc finger region" description="C4-type" evidence="9">
    <location>
        <begin position="17"/>
        <end position="37"/>
    </location>
</feature>
<organism evidence="11 12">
    <name type="scientific">Porphyridium purpureum</name>
    <name type="common">Red alga</name>
    <name type="synonym">Porphyridium cruentum</name>
    <dbReference type="NCBI Taxonomy" id="35688"/>
    <lineage>
        <taxon>Eukaryota</taxon>
        <taxon>Rhodophyta</taxon>
        <taxon>Bangiophyceae</taxon>
        <taxon>Porphyridiales</taxon>
        <taxon>Porphyridiaceae</taxon>
        <taxon>Porphyridium</taxon>
    </lineage>
</organism>
<dbReference type="PROSITE" id="PS51133">
    <property type="entry name" value="ZF_TFIIS_2"/>
    <property type="match status" value="1"/>
</dbReference>
<feature type="binding site" evidence="8">
    <location>
        <position position="92"/>
    </location>
    <ligand>
        <name>Zn(2+)</name>
        <dbReference type="ChEBI" id="CHEBI:29105"/>
        <label>2</label>
    </ligand>
</feature>
<feature type="binding site" evidence="8">
    <location>
        <position position="117"/>
    </location>
    <ligand>
        <name>Zn(2+)</name>
        <dbReference type="ChEBI" id="CHEBI:29105"/>
        <label>2</label>
    </ligand>
</feature>
<gene>
    <name evidence="11" type="ORF">FVE85_9080</name>
</gene>
<keyword evidence="12" id="KW-1185">Reference proteome</keyword>
<accession>A0A5J4YNE4</accession>
<evidence type="ECO:0000313" key="12">
    <source>
        <dbReference type="Proteomes" id="UP000324585"/>
    </source>
</evidence>
<dbReference type="GO" id="GO:0003676">
    <property type="term" value="F:nucleic acid binding"/>
    <property type="evidence" value="ECO:0007669"/>
    <property type="project" value="InterPro"/>
</dbReference>
<dbReference type="Gene3D" id="2.20.25.10">
    <property type="match status" value="1"/>
</dbReference>
<dbReference type="SUPFAM" id="SSF57783">
    <property type="entry name" value="Zinc beta-ribbon"/>
    <property type="match status" value="1"/>
</dbReference>
<keyword evidence="3 8" id="KW-0479">Metal-binding</keyword>
<dbReference type="Proteomes" id="UP000324585">
    <property type="component" value="Unassembled WGS sequence"/>
</dbReference>
<protein>
    <recommendedName>
        <fullName evidence="7">DNA-directed RNA polymerase subunit</fullName>
    </recommendedName>
</protein>
<feature type="binding site" evidence="8">
    <location>
        <position position="37"/>
    </location>
    <ligand>
        <name>Zn(2+)</name>
        <dbReference type="ChEBI" id="CHEBI:29105"/>
        <label>1</label>
    </ligand>
</feature>
<dbReference type="PROSITE" id="PS00466">
    <property type="entry name" value="ZF_TFIIS_1"/>
    <property type="match status" value="1"/>
</dbReference>
<keyword evidence="5 8" id="KW-0862">Zinc</keyword>
<reference evidence="12" key="1">
    <citation type="journal article" date="2019" name="Nat. Commun.">
        <title>Expansion of phycobilisome linker gene families in mesophilic red algae.</title>
        <authorList>
            <person name="Lee J."/>
            <person name="Kim D."/>
            <person name="Bhattacharya D."/>
            <person name="Yoon H.S."/>
        </authorList>
    </citation>
    <scope>NUCLEOTIDE SEQUENCE [LARGE SCALE GENOMIC DNA]</scope>
    <source>
        <strain evidence="12">CCMP 1328</strain>
    </source>
</reference>
<dbReference type="AlphaFoldDB" id="A0A5J4YNE4"/>
<keyword evidence="2 7" id="KW-0240">DNA-directed RNA polymerase</keyword>
<dbReference type="GO" id="GO:0003899">
    <property type="term" value="F:DNA-directed RNA polymerase activity"/>
    <property type="evidence" value="ECO:0007669"/>
    <property type="project" value="InterPro"/>
</dbReference>
<comment type="caution">
    <text evidence="11">The sequence shown here is derived from an EMBL/GenBank/DDBJ whole genome shotgun (WGS) entry which is preliminary data.</text>
</comment>
<keyword evidence="4 9" id="KW-0863">Zinc-finger</keyword>
<dbReference type="CDD" id="cd10507">
    <property type="entry name" value="Zn-ribbon_RPA12"/>
    <property type="match status" value="1"/>
</dbReference>
<feature type="binding site" evidence="8">
    <location>
        <position position="120"/>
    </location>
    <ligand>
        <name>Zn(2+)</name>
        <dbReference type="ChEBI" id="CHEBI:29105"/>
        <label>2</label>
    </ligand>
</feature>
<feature type="binding site" evidence="8">
    <location>
        <position position="17"/>
    </location>
    <ligand>
        <name>Zn(2+)</name>
        <dbReference type="ChEBI" id="CHEBI:29105"/>
        <label>1</label>
    </ligand>
</feature>
<evidence type="ECO:0000313" key="11">
    <source>
        <dbReference type="EMBL" id="KAA8492808.1"/>
    </source>
</evidence>
<dbReference type="Pfam" id="PF01096">
    <property type="entry name" value="Zn_ribbon_TFIIS"/>
    <property type="match status" value="1"/>
</dbReference>
<evidence type="ECO:0000256" key="7">
    <source>
        <dbReference type="PIRNR" id="PIRNR005586"/>
    </source>
</evidence>
<dbReference type="SMART" id="SM00440">
    <property type="entry name" value="ZnF_C2C2"/>
    <property type="match status" value="1"/>
</dbReference>
<feature type="binding site" evidence="8">
    <location>
        <position position="89"/>
    </location>
    <ligand>
        <name>Zn(2+)</name>
        <dbReference type="ChEBI" id="CHEBI:29105"/>
        <label>2</label>
    </ligand>
</feature>
<keyword evidence="7" id="KW-0804">Transcription</keyword>
<dbReference type="PANTHER" id="PTHR11239">
    <property type="entry name" value="DNA-DIRECTED RNA POLYMERASE"/>
    <property type="match status" value="1"/>
</dbReference>
<evidence type="ECO:0000256" key="4">
    <source>
        <dbReference type="ARBA" id="ARBA00022771"/>
    </source>
</evidence>
<dbReference type="InterPro" id="IPR012164">
    <property type="entry name" value="Rpa12/Rpb9/Rpc10/TFS"/>
</dbReference>
<evidence type="ECO:0000256" key="8">
    <source>
        <dbReference type="PIRSR" id="PIRSR005586-1"/>
    </source>
</evidence>
<keyword evidence="6 7" id="KW-0539">Nucleus</keyword>
<dbReference type="OrthoDB" id="10056816at2759"/>
<comment type="function">
    <text evidence="7">DNA-dependent RNA polymerase catalyzes the transcription of DNA into RNA using the four ribonucleoside triphosphates as substrates.</text>
</comment>
<dbReference type="InterPro" id="IPR034004">
    <property type="entry name" value="Zn_ribbon_RPA12_C"/>
</dbReference>
<name>A0A5J4YNE4_PORPP</name>
<proteinExistence type="inferred from homology"/>
<comment type="similarity">
    <text evidence="7">Belongs to the archaeal rpoM/eukaryotic RPA12/RPB9/RPC11 RNA polymerase family.</text>
</comment>
<dbReference type="GO" id="GO:0008270">
    <property type="term" value="F:zinc ion binding"/>
    <property type="evidence" value="ECO:0007669"/>
    <property type="project" value="UniProtKB-KW"/>
</dbReference>
<evidence type="ECO:0000256" key="5">
    <source>
        <dbReference type="ARBA" id="ARBA00022833"/>
    </source>
</evidence>
<dbReference type="InterPro" id="IPR001222">
    <property type="entry name" value="Znf_TFIIS"/>
</dbReference>
<evidence type="ECO:0000256" key="9">
    <source>
        <dbReference type="PIRSR" id="PIRSR005586-2"/>
    </source>
</evidence>
<feature type="binding site" evidence="8">
    <location>
        <position position="20"/>
    </location>
    <ligand>
        <name>Zn(2+)</name>
        <dbReference type="ChEBI" id="CHEBI:29105"/>
        <label>1</label>
    </ligand>
</feature>
<dbReference type="GO" id="GO:0006363">
    <property type="term" value="P:termination of RNA polymerase I transcription"/>
    <property type="evidence" value="ECO:0007669"/>
    <property type="project" value="TreeGrafter"/>
</dbReference>
<comment type="subcellular location">
    <subcellularLocation>
        <location evidence="1">Nucleus</location>
        <location evidence="1">Nucleolus</location>
    </subcellularLocation>
</comment>
<feature type="domain" description="TFIIS-type" evidence="10">
    <location>
        <begin position="85"/>
        <end position="125"/>
    </location>
</feature>